<gene>
    <name evidence="2" type="ORF">E8E13_007898</name>
</gene>
<evidence type="ECO:0000256" key="1">
    <source>
        <dbReference type="SAM" id="Coils"/>
    </source>
</evidence>
<dbReference type="OrthoDB" id="10635218at2759"/>
<feature type="coiled-coil region" evidence="1">
    <location>
        <begin position="128"/>
        <end position="169"/>
    </location>
</feature>
<dbReference type="AlphaFoldDB" id="A0A9P4TBV4"/>
<feature type="coiled-coil region" evidence="1">
    <location>
        <begin position="28"/>
        <end position="55"/>
    </location>
</feature>
<evidence type="ECO:0000313" key="2">
    <source>
        <dbReference type="EMBL" id="KAF3000252.1"/>
    </source>
</evidence>
<keyword evidence="1" id="KW-0175">Coiled coil</keyword>
<protein>
    <submittedName>
        <fullName evidence="2">Uncharacterized protein</fullName>
    </submittedName>
</protein>
<dbReference type="EMBL" id="SWKU01000015">
    <property type="protein sequence ID" value="KAF3000252.1"/>
    <property type="molecule type" value="Genomic_DNA"/>
</dbReference>
<dbReference type="Proteomes" id="UP000801428">
    <property type="component" value="Unassembled WGS sequence"/>
</dbReference>
<keyword evidence="3" id="KW-1185">Reference proteome</keyword>
<comment type="caution">
    <text evidence="2">The sequence shown here is derived from an EMBL/GenBank/DDBJ whole genome shotgun (WGS) entry which is preliminary data.</text>
</comment>
<proteinExistence type="predicted"/>
<reference evidence="2" key="1">
    <citation type="submission" date="2019-04" db="EMBL/GenBank/DDBJ databases">
        <title>Sequencing of skin fungus with MAO and IRED activity.</title>
        <authorList>
            <person name="Marsaioli A.J."/>
            <person name="Bonatto J.M.C."/>
            <person name="Reis Junior O."/>
        </authorList>
    </citation>
    <scope>NUCLEOTIDE SEQUENCE</scope>
    <source>
        <strain evidence="2">30M1</strain>
    </source>
</reference>
<name>A0A9P4TBV4_CURKU</name>
<accession>A0A9P4TBV4</accession>
<organism evidence="2 3">
    <name type="scientific">Curvularia kusanoi</name>
    <name type="common">Cochliobolus kusanoi</name>
    <dbReference type="NCBI Taxonomy" id="90978"/>
    <lineage>
        <taxon>Eukaryota</taxon>
        <taxon>Fungi</taxon>
        <taxon>Dikarya</taxon>
        <taxon>Ascomycota</taxon>
        <taxon>Pezizomycotina</taxon>
        <taxon>Dothideomycetes</taxon>
        <taxon>Pleosporomycetidae</taxon>
        <taxon>Pleosporales</taxon>
        <taxon>Pleosporineae</taxon>
        <taxon>Pleosporaceae</taxon>
        <taxon>Curvularia</taxon>
    </lineage>
</organism>
<sequence>MAATQPVLQQPSDTAPGCTRTEMVQHTMQQLQGQISELIAKNKELKSKIKSQRKLESKLHWLEWTDTEHRKITYRLSLVARKYNDTLPLEDIPTFRISGWNSEDGLTLSDKTRRLASHSRECSWISWAEEELDSAQEAQASIDTANAENEEMKRRNQELEQQIYDKEQSEKHCHQVIDHLQTLMEAYPGAAIGKVKAKRSCEEMNVTAVESTIEWLSQAKEQLRFAQEVQKTVERSNKRRKTKL</sequence>
<evidence type="ECO:0000313" key="3">
    <source>
        <dbReference type="Proteomes" id="UP000801428"/>
    </source>
</evidence>